<accession>A0A8X6LS61</accession>
<gene>
    <name evidence="1" type="ORF">TNCT_723781</name>
</gene>
<name>A0A8X6LS61_TRICU</name>
<dbReference type="OrthoDB" id="6433974at2759"/>
<evidence type="ECO:0000313" key="2">
    <source>
        <dbReference type="Proteomes" id="UP000887116"/>
    </source>
</evidence>
<sequence>MAHKFLSQLNNKKILRKEPIKKGSKELTSDKDISRAFCGHYARVSNYRPNFKILKSDLKPQQNNNVAVFQQLFNDDFNLEELRNGINTLVKGKSAGPDGILPEFLINLGDSAKMTLLEFTNQAWKNGLPMLGEKL</sequence>
<proteinExistence type="predicted"/>
<keyword evidence="2" id="KW-1185">Reference proteome</keyword>
<comment type="caution">
    <text evidence="1">The sequence shown here is derived from an EMBL/GenBank/DDBJ whole genome shotgun (WGS) entry which is preliminary data.</text>
</comment>
<dbReference type="Proteomes" id="UP000887116">
    <property type="component" value="Unassembled WGS sequence"/>
</dbReference>
<protein>
    <submittedName>
        <fullName evidence="1">Uncharacterized protein</fullName>
    </submittedName>
</protein>
<evidence type="ECO:0000313" key="1">
    <source>
        <dbReference type="EMBL" id="GFR18712.1"/>
    </source>
</evidence>
<reference evidence="1" key="1">
    <citation type="submission" date="2020-07" db="EMBL/GenBank/DDBJ databases">
        <title>Multicomponent nature underlies the extraordinary mechanical properties of spider dragline silk.</title>
        <authorList>
            <person name="Kono N."/>
            <person name="Nakamura H."/>
            <person name="Mori M."/>
            <person name="Yoshida Y."/>
            <person name="Ohtoshi R."/>
            <person name="Malay A.D."/>
            <person name="Moran D.A.P."/>
            <person name="Tomita M."/>
            <person name="Numata K."/>
            <person name="Arakawa K."/>
        </authorList>
    </citation>
    <scope>NUCLEOTIDE SEQUENCE</scope>
</reference>
<organism evidence="1 2">
    <name type="scientific">Trichonephila clavata</name>
    <name type="common">Joro spider</name>
    <name type="synonym">Nephila clavata</name>
    <dbReference type="NCBI Taxonomy" id="2740835"/>
    <lineage>
        <taxon>Eukaryota</taxon>
        <taxon>Metazoa</taxon>
        <taxon>Ecdysozoa</taxon>
        <taxon>Arthropoda</taxon>
        <taxon>Chelicerata</taxon>
        <taxon>Arachnida</taxon>
        <taxon>Araneae</taxon>
        <taxon>Araneomorphae</taxon>
        <taxon>Entelegynae</taxon>
        <taxon>Araneoidea</taxon>
        <taxon>Nephilidae</taxon>
        <taxon>Trichonephila</taxon>
    </lineage>
</organism>
<dbReference type="AlphaFoldDB" id="A0A8X6LS61"/>
<dbReference type="EMBL" id="BMAO01037575">
    <property type="protein sequence ID" value="GFR18712.1"/>
    <property type="molecule type" value="Genomic_DNA"/>
</dbReference>